<dbReference type="EMBL" id="FXUL01000010">
    <property type="protein sequence ID" value="SMP64604.1"/>
    <property type="molecule type" value="Genomic_DNA"/>
</dbReference>
<organism evidence="2 3">
    <name type="scientific">Noviherbaspirillum suwonense</name>
    <dbReference type="NCBI Taxonomy" id="1224511"/>
    <lineage>
        <taxon>Bacteria</taxon>
        <taxon>Pseudomonadati</taxon>
        <taxon>Pseudomonadota</taxon>
        <taxon>Betaproteobacteria</taxon>
        <taxon>Burkholderiales</taxon>
        <taxon>Oxalobacteraceae</taxon>
        <taxon>Noviherbaspirillum</taxon>
    </lineage>
</organism>
<name>A0ABY1QC05_9BURK</name>
<reference evidence="2 3" key="1">
    <citation type="submission" date="2017-05" db="EMBL/GenBank/DDBJ databases">
        <authorList>
            <person name="Varghese N."/>
            <person name="Submissions S."/>
        </authorList>
    </citation>
    <scope>NUCLEOTIDE SEQUENCE [LARGE SCALE GENOMIC DNA]</scope>
    <source>
        <strain evidence="2 3">DSM 26001</strain>
    </source>
</reference>
<feature type="region of interest" description="Disordered" evidence="1">
    <location>
        <begin position="49"/>
        <end position="79"/>
    </location>
</feature>
<dbReference type="RefSeq" id="WP_283442894.1">
    <property type="nucleotide sequence ID" value="NZ_FXUL01000010.1"/>
</dbReference>
<keyword evidence="3" id="KW-1185">Reference proteome</keyword>
<evidence type="ECO:0000313" key="3">
    <source>
        <dbReference type="Proteomes" id="UP001158049"/>
    </source>
</evidence>
<comment type="caution">
    <text evidence="2">The sequence shown here is derived from an EMBL/GenBank/DDBJ whole genome shotgun (WGS) entry which is preliminary data.</text>
</comment>
<dbReference type="Proteomes" id="UP001158049">
    <property type="component" value="Unassembled WGS sequence"/>
</dbReference>
<gene>
    <name evidence="2" type="ORF">SAMN06295970_11048</name>
</gene>
<proteinExistence type="predicted"/>
<protein>
    <submittedName>
        <fullName evidence="2">Uncharacterized protein</fullName>
    </submittedName>
</protein>
<sequence length="79" mass="8119">MLIRLAACGEPLEPALASLRWRLEAGDTLACVKGTTDDVVRALRDVGDAAPVAGQGEPAGRSDFGGASDPRKDGIEVAD</sequence>
<accession>A0ABY1QC05</accession>
<evidence type="ECO:0000256" key="1">
    <source>
        <dbReference type="SAM" id="MobiDB-lite"/>
    </source>
</evidence>
<feature type="compositionally biased region" description="Basic and acidic residues" evidence="1">
    <location>
        <begin position="69"/>
        <end position="79"/>
    </location>
</feature>
<evidence type="ECO:0000313" key="2">
    <source>
        <dbReference type="EMBL" id="SMP64604.1"/>
    </source>
</evidence>